<feature type="region of interest" description="Disordered" evidence="2">
    <location>
        <begin position="483"/>
        <end position="525"/>
    </location>
</feature>
<dbReference type="Gene3D" id="3.30.70.2390">
    <property type="match status" value="1"/>
</dbReference>
<dbReference type="Gene3D" id="3.40.630.190">
    <property type="entry name" value="LCP protein"/>
    <property type="match status" value="1"/>
</dbReference>
<dbReference type="Proteomes" id="UP000298860">
    <property type="component" value="Unassembled WGS sequence"/>
</dbReference>
<evidence type="ECO:0000259" key="4">
    <source>
        <dbReference type="Pfam" id="PF03816"/>
    </source>
</evidence>
<dbReference type="PANTHER" id="PTHR33392">
    <property type="entry name" value="POLYISOPRENYL-TEICHOIC ACID--PEPTIDOGLYCAN TEICHOIC ACID TRANSFERASE TAGU"/>
    <property type="match status" value="1"/>
</dbReference>
<dbReference type="NCBIfam" id="TIGR00350">
    <property type="entry name" value="lytR_cpsA_psr"/>
    <property type="match status" value="1"/>
</dbReference>
<dbReference type="AlphaFoldDB" id="A0A4D4JIV5"/>
<evidence type="ECO:0000256" key="3">
    <source>
        <dbReference type="SAM" id="Phobius"/>
    </source>
</evidence>
<protein>
    <submittedName>
        <fullName evidence="6">LytTR family transcriptional regulator</fullName>
    </submittedName>
</protein>
<name>A0A4D4JIV5_9PSEU</name>
<keyword evidence="3" id="KW-0472">Membrane</keyword>
<dbReference type="RefSeq" id="WP_192909777.1">
    <property type="nucleotide sequence ID" value="NZ_BJFL01000060.1"/>
</dbReference>
<evidence type="ECO:0000313" key="6">
    <source>
        <dbReference type="EMBL" id="GDY33823.1"/>
    </source>
</evidence>
<evidence type="ECO:0000256" key="1">
    <source>
        <dbReference type="ARBA" id="ARBA00006068"/>
    </source>
</evidence>
<gene>
    <name evidence="6" type="ORF">GTS_54560</name>
</gene>
<evidence type="ECO:0000256" key="2">
    <source>
        <dbReference type="SAM" id="MobiDB-lite"/>
    </source>
</evidence>
<evidence type="ECO:0000259" key="5">
    <source>
        <dbReference type="Pfam" id="PF13399"/>
    </source>
</evidence>
<feature type="transmembrane region" description="Helical" evidence="3">
    <location>
        <begin position="35"/>
        <end position="54"/>
    </location>
</feature>
<keyword evidence="7" id="KW-1185">Reference proteome</keyword>
<dbReference type="InterPro" id="IPR027381">
    <property type="entry name" value="LytR/CpsA/Psr_C"/>
</dbReference>
<dbReference type="InterPro" id="IPR050922">
    <property type="entry name" value="LytR/CpsA/Psr_CW_biosynth"/>
</dbReference>
<feature type="compositionally biased region" description="Polar residues" evidence="2">
    <location>
        <begin position="509"/>
        <end position="525"/>
    </location>
</feature>
<sequence length="525" mass="55018">MRSEAGPGRRSYTDDPTEVINGSAARSAARAGRTVVAMVSVLVLGLTGYAWATYNNLAHGLTTSDVIDSGAGGDKPADGATDILLVGMDSRTDAQGHQLPRELLDPLNAGDDTGEANTDTLILVHIPNNGGKAVAISLPRDSYVDIPGYGKHKINSAFARAKVDAMNRLQSTVKDQAQLEVQSNQEGDKELIKTIQGLTGITVDHFAAVNLFGFSEITKAVGGVDVCLLRSVHDDFSGANFKAGQQTISGPDALKFVRQRHGLPNGDLDRIKRQQVFMASMAHKILSTGTLTNPTSLSNLITAVKKSVVLDQGWDILGFAKQMQGLTAGNINFMTVPITTISLKTPYDGDAVGVDPQKVRAFVQALTNGQDPSQAQAAATEPDKQADTATTSATVDVHNATGITGLANKVLDVLEQKGFTRGDIGNAATRSRSLIRYPKGGQEAAQQVAQALGGGISMELDTSVESGHVDLYLGKDYSGPGAQRMGAPAALQLDGGTQPRQQPAPAQPSPGNDQPITADGTTCVN</sequence>
<comment type="caution">
    <text evidence="6">The sequence shown here is derived from an EMBL/GenBank/DDBJ whole genome shotgun (WGS) entry which is preliminary data.</text>
</comment>
<dbReference type="PANTHER" id="PTHR33392:SF6">
    <property type="entry name" value="POLYISOPRENYL-TEICHOIC ACID--PEPTIDOGLYCAN TEICHOIC ACID TRANSFERASE TAGU"/>
    <property type="match status" value="1"/>
</dbReference>
<evidence type="ECO:0000313" key="7">
    <source>
        <dbReference type="Proteomes" id="UP000298860"/>
    </source>
</evidence>
<keyword evidence="3" id="KW-0812">Transmembrane</keyword>
<dbReference type="Pfam" id="PF03816">
    <property type="entry name" value="LytR_cpsA_psr"/>
    <property type="match status" value="1"/>
</dbReference>
<dbReference type="EMBL" id="BJFL01000060">
    <property type="protein sequence ID" value="GDY33823.1"/>
    <property type="molecule type" value="Genomic_DNA"/>
</dbReference>
<proteinExistence type="inferred from homology"/>
<keyword evidence="3" id="KW-1133">Transmembrane helix</keyword>
<feature type="domain" description="Cell envelope-related transcriptional attenuator" evidence="4">
    <location>
        <begin position="117"/>
        <end position="286"/>
    </location>
</feature>
<dbReference type="Pfam" id="PF13399">
    <property type="entry name" value="LytR_C"/>
    <property type="match status" value="1"/>
</dbReference>
<feature type="domain" description="LytR/CpsA/Psr regulator C-terminal" evidence="5">
    <location>
        <begin position="393"/>
        <end position="477"/>
    </location>
</feature>
<accession>A0A4D4JIV5</accession>
<comment type="similarity">
    <text evidence="1">Belongs to the LytR/CpsA/Psr (LCP) family.</text>
</comment>
<feature type="region of interest" description="Disordered" evidence="2">
    <location>
        <begin position="370"/>
        <end position="390"/>
    </location>
</feature>
<organism evidence="6 7">
    <name type="scientific">Gandjariella thermophila</name>
    <dbReference type="NCBI Taxonomy" id="1931992"/>
    <lineage>
        <taxon>Bacteria</taxon>
        <taxon>Bacillati</taxon>
        <taxon>Actinomycetota</taxon>
        <taxon>Actinomycetes</taxon>
        <taxon>Pseudonocardiales</taxon>
        <taxon>Pseudonocardiaceae</taxon>
        <taxon>Gandjariella</taxon>
    </lineage>
</organism>
<dbReference type="InterPro" id="IPR004474">
    <property type="entry name" value="LytR_CpsA_psr"/>
</dbReference>
<reference evidence="7" key="1">
    <citation type="submission" date="2019-04" db="EMBL/GenBank/DDBJ databases">
        <title>Draft genome sequence of Pseudonocardiaceae bacterium SL3-2-4.</title>
        <authorList>
            <person name="Ningsih F."/>
            <person name="Yokota A."/>
            <person name="Sakai Y."/>
            <person name="Nanatani K."/>
            <person name="Yabe S."/>
            <person name="Oetari A."/>
            <person name="Sjamsuridzal W."/>
        </authorList>
    </citation>
    <scope>NUCLEOTIDE SEQUENCE [LARGE SCALE GENOMIC DNA]</scope>
    <source>
        <strain evidence="7">SL3-2-4</strain>
    </source>
</reference>